<keyword evidence="6 9" id="KW-1133">Transmembrane helix</keyword>
<keyword evidence="3" id="KW-1003">Cell membrane</keyword>
<organism evidence="16">
    <name type="scientific">freshwater metagenome</name>
    <dbReference type="NCBI Taxonomy" id="449393"/>
    <lineage>
        <taxon>unclassified sequences</taxon>
        <taxon>metagenomes</taxon>
        <taxon>ecological metagenomes</taxon>
    </lineage>
</organism>
<dbReference type="EMBL" id="CAEUNJ010000038">
    <property type="protein sequence ID" value="CAB4371696.1"/>
    <property type="molecule type" value="Genomic_DNA"/>
</dbReference>
<evidence type="ECO:0000256" key="6">
    <source>
        <dbReference type="ARBA" id="ARBA00022989"/>
    </source>
</evidence>
<dbReference type="PANTHER" id="PTHR13285:SF23">
    <property type="entry name" value="TEICHOIC ACID D-ALANYLTRANSFERASE"/>
    <property type="match status" value="1"/>
</dbReference>
<dbReference type="PIRSF" id="PIRSF016636">
    <property type="entry name" value="AlgI_DltB"/>
    <property type="match status" value="1"/>
</dbReference>
<dbReference type="InterPro" id="IPR004299">
    <property type="entry name" value="MBOAT_fam"/>
</dbReference>
<feature type="transmembrane region" description="Helical" evidence="9">
    <location>
        <begin position="443"/>
        <end position="462"/>
    </location>
</feature>
<evidence type="ECO:0000313" key="19">
    <source>
        <dbReference type="EMBL" id="CAB5077043.1"/>
    </source>
</evidence>
<evidence type="ECO:0000313" key="12">
    <source>
        <dbReference type="EMBL" id="CAB4588884.1"/>
    </source>
</evidence>
<keyword evidence="7 9" id="KW-0472">Membrane</keyword>
<dbReference type="GO" id="GO:0005886">
    <property type="term" value="C:plasma membrane"/>
    <property type="evidence" value="ECO:0007669"/>
    <property type="project" value="UniProtKB-SubCell"/>
</dbReference>
<dbReference type="PIRSF" id="PIRSF500217">
    <property type="entry name" value="AlgI"/>
    <property type="match status" value="1"/>
</dbReference>
<evidence type="ECO:0000313" key="17">
    <source>
        <dbReference type="EMBL" id="CAB4951333.1"/>
    </source>
</evidence>
<dbReference type="EMBL" id="CAEZXY010000036">
    <property type="protein sequence ID" value="CAB4708281.1"/>
    <property type="molecule type" value="Genomic_DNA"/>
</dbReference>
<accession>A0A6J6YH17</accession>
<evidence type="ECO:0000256" key="9">
    <source>
        <dbReference type="SAM" id="Phobius"/>
    </source>
</evidence>
<evidence type="ECO:0000313" key="14">
    <source>
        <dbReference type="EMBL" id="CAB4708281.1"/>
    </source>
</evidence>
<evidence type="ECO:0000256" key="3">
    <source>
        <dbReference type="ARBA" id="ARBA00022475"/>
    </source>
</evidence>
<dbReference type="EMBL" id="CAFAAD010000033">
    <property type="protein sequence ID" value="CAB4788977.1"/>
    <property type="molecule type" value="Genomic_DNA"/>
</dbReference>
<evidence type="ECO:0000256" key="8">
    <source>
        <dbReference type="ARBA" id="ARBA00023315"/>
    </source>
</evidence>
<dbReference type="InterPro" id="IPR028362">
    <property type="entry name" value="AlgI"/>
</dbReference>
<dbReference type="AlphaFoldDB" id="A0A6J6YH17"/>
<dbReference type="EMBL" id="CAESAL010000050">
    <property type="protein sequence ID" value="CAB4344082.1"/>
    <property type="molecule type" value="Genomic_DNA"/>
</dbReference>
<keyword evidence="4" id="KW-0808">Transferase</keyword>
<evidence type="ECO:0000256" key="1">
    <source>
        <dbReference type="ARBA" id="ARBA00004651"/>
    </source>
</evidence>
<evidence type="ECO:0000313" key="13">
    <source>
        <dbReference type="EMBL" id="CAB4623500.1"/>
    </source>
</evidence>
<dbReference type="EMBL" id="CAEZVC010000054">
    <property type="protein sequence ID" value="CAB4623500.1"/>
    <property type="molecule type" value="Genomic_DNA"/>
</dbReference>
<feature type="transmembrane region" description="Helical" evidence="9">
    <location>
        <begin position="121"/>
        <end position="144"/>
    </location>
</feature>
<dbReference type="InterPro" id="IPR024194">
    <property type="entry name" value="Ac/AlaTfrase_AlgI/DltB"/>
</dbReference>
<comment type="similarity">
    <text evidence="2">Belongs to the membrane-bound acyltransferase family.</text>
</comment>
<gene>
    <name evidence="12" type="ORF">UFOPK1762_01209</name>
    <name evidence="13" type="ORF">UFOPK1906_00982</name>
    <name evidence="14" type="ORF">UFOPK2624_00946</name>
    <name evidence="15" type="ORF">UFOPK2969_00624</name>
    <name evidence="16" type="ORF">UFOPK3010_00943</name>
    <name evidence="10" type="ORF">UFOPK3331_01316</name>
    <name evidence="17" type="ORF">UFOPK3785_00853</name>
    <name evidence="18" type="ORF">UFOPK3927_01412</name>
    <name evidence="11" type="ORF">UFOPK4201_00999</name>
    <name evidence="19" type="ORF">UFOPK4371_00919</name>
</gene>
<evidence type="ECO:0000256" key="2">
    <source>
        <dbReference type="ARBA" id="ARBA00010323"/>
    </source>
</evidence>
<evidence type="ECO:0000256" key="7">
    <source>
        <dbReference type="ARBA" id="ARBA00023136"/>
    </source>
</evidence>
<comment type="subcellular location">
    <subcellularLocation>
        <location evidence="1">Cell membrane</location>
        <topology evidence="1">Multi-pass membrane protein</topology>
    </subcellularLocation>
</comment>
<dbReference type="EMBL" id="CAFBOK010000183">
    <property type="protein sequence ID" value="CAB4992990.1"/>
    <property type="molecule type" value="Genomic_DNA"/>
</dbReference>
<dbReference type="PANTHER" id="PTHR13285">
    <property type="entry name" value="ACYLTRANSFERASE"/>
    <property type="match status" value="1"/>
</dbReference>
<keyword evidence="5 9" id="KW-0812">Transmembrane</keyword>
<dbReference type="GO" id="GO:0016746">
    <property type="term" value="F:acyltransferase activity"/>
    <property type="evidence" value="ECO:0007669"/>
    <property type="project" value="UniProtKB-KW"/>
</dbReference>
<evidence type="ECO:0000256" key="5">
    <source>
        <dbReference type="ARBA" id="ARBA00022692"/>
    </source>
</evidence>
<feature type="transmembrane region" description="Helical" evidence="9">
    <location>
        <begin position="410"/>
        <end position="431"/>
    </location>
</feature>
<evidence type="ECO:0000256" key="4">
    <source>
        <dbReference type="ARBA" id="ARBA00022679"/>
    </source>
</evidence>
<feature type="transmembrane region" description="Helical" evidence="9">
    <location>
        <begin position="50"/>
        <end position="70"/>
    </location>
</feature>
<dbReference type="Pfam" id="PF03062">
    <property type="entry name" value="MBOAT"/>
    <property type="match status" value="1"/>
</dbReference>
<dbReference type="EMBL" id="CAFAAM010000118">
    <property type="protein sequence ID" value="CAB4807474.1"/>
    <property type="molecule type" value="Genomic_DNA"/>
</dbReference>
<evidence type="ECO:0000313" key="10">
    <source>
        <dbReference type="EMBL" id="CAB4344082.1"/>
    </source>
</evidence>
<evidence type="ECO:0000313" key="11">
    <source>
        <dbReference type="EMBL" id="CAB4371696.1"/>
    </source>
</evidence>
<dbReference type="EMBL" id="CAEZTY010000045">
    <property type="protein sequence ID" value="CAB4588884.1"/>
    <property type="molecule type" value="Genomic_DNA"/>
</dbReference>
<feature type="transmembrane region" description="Helical" evidence="9">
    <location>
        <begin position="27"/>
        <end position="44"/>
    </location>
</feature>
<dbReference type="InterPro" id="IPR051085">
    <property type="entry name" value="MB_O-acyltransferase"/>
</dbReference>
<feature type="transmembrane region" description="Helical" evidence="9">
    <location>
        <begin position="82"/>
        <end position="101"/>
    </location>
</feature>
<dbReference type="GO" id="GO:0042121">
    <property type="term" value="P:alginic acid biosynthetic process"/>
    <property type="evidence" value="ECO:0007669"/>
    <property type="project" value="InterPro"/>
</dbReference>
<dbReference type="EMBL" id="CAFBRD010000043">
    <property type="protein sequence ID" value="CAB5077043.1"/>
    <property type="molecule type" value="Genomic_DNA"/>
</dbReference>
<proteinExistence type="inferred from homology"/>
<keyword evidence="8" id="KW-0012">Acyltransferase</keyword>
<evidence type="ECO:0000313" key="16">
    <source>
        <dbReference type="EMBL" id="CAB4807474.1"/>
    </source>
</evidence>
<evidence type="ECO:0000313" key="15">
    <source>
        <dbReference type="EMBL" id="CAB4788977.1"/>
    </source>
</evidence>
<reference evidence="16" key="1">
    <citation type="submission" date="2020-05" db="EMBL/GenBank/DDBJ databases">
        <authorList>
            <person name="Chiriac C."/>
            <person name="Salcher M."/>
            <person name="Ghai R."/>
            <person name="Kavagutti S V."/>
        </authorList>
    </citation>
    <scope>NUCLEOTIDE SEQUENCE</scope>
</reference>
<dbReference type="EMBL" id="CAFBNJ010000035">
    <property type="protein sequence ID" value="CAB4951333.1"/>
    <property type="molecule type" value="Genomic_DNA"/>
</dbReference>
<protein>
    <submittedName>
        <fullName evidence="16">Unannotated protein</fullName>
    </submittedName>
</protein>
<feature type="transmembrane region" description="Helical" evidence="9">
    <location>
        <begin position="255"/>
        <end position="271"/>
    </location>
</feature>
<evidence type="ECO:0000313" key="18">
    <source>
        <dbReference type="EMBL" id="CAB4992990.1"/>
    </source>
</evidence>
<feature type="transmembrane region" description="Helical" evidence="9">
    <location>
        <begin position="320"/>
        <end position="343"/>
    </location>
</feature>
<name>A0A6J6YH17_9ZZZZ</name>
<feature type="transmembrane region" description="Helical" evidence="9">
    <location>
        <begin position="372"/>
        <end position="389"/>
    </location>
</feature>
<sequence length="478" mass="54038">MLFPTVDFAVFFLVVFTGSWLLRPYKIAWRWFILASSCVFYGWWDWNYLMLLFLSIGINWFLGLAVFRSLTPEGERTDASRWIVRIAVVVNLGILGYFKYFDFFVSTIADKMRSIGISVDAPILNIILPIGISFFTFQAISYVIDIGRGQWRKPLTLLDFAVYLSFFAHLVAGPIVRASEFAPQLDELPDPRYVRSAEAFMLIFRGMFKKVVISSFLAVQIVDPVFANPNAYGPMAVLWAIYAYAIQIYADFSGYTDIAIGVALLLGIRFPQNFDSPYIALSLQDFWSRWHMTLSRWLRDYLYIPLGGNRGSKAMTYRNLFLVMIIGGLWHGANWTFVVWGAIHGSYLVAERIVKAKWKGHELGLPPLLVKAMQWFLVFNVVCLAWVFFRATSVDEAFTLLGRLFASSGSAAGVSLLLVFVIVASIASQFVPQRFPQKAEVWFATWAPALQIAALAGGLVLVDALGPEGIAPFIYFQF</sequence>
<feature type="transmembrane region" description="Helical" evidence="9">
    <location>
        <begin position="6"/>
        <end position="22"/>
    </location>
</feature>